<name>A0A7J8X527_GOSAI</name>
<dbReference type="AlphaFoldDB" id="A0A7J8X527"/>
<keyword evidence="2" id="KW-1185">Reference proteome</keyword>
<comment type="caution">
    <text evidence="1">The sequence shown here is derived from an EMBL/GenBank/DDBJ whole genome shotgun (WGS) entry which is preliminary data.</text>
</comment>
<protein>
    <recommendedName>
        <fullName evidence="3">DUF4283 domain-containing protein</fullName>
    </recommendedName>
</protein>
<dbReference type="Proteomes" id="UP000593577">
    <property type="component" value="Unassembled WGS sequence"/>
</dbReference>
<accession>A0A7J8X527</accession>
<evidence type="ECO:0008006" key="3">
    <source>
        <dbReference type="Google" id="ProtNLM"/>
    </source>
</evidence>
<gene>
    <name evidence="1" type="ORF">Goari_024109</name>
</gene>
<organism evidence="1 2">
    <name type="scientific">Gossypium aridum</name>
    <name type="common">American cotton</name>
    <name type="synonym">Erioxylum aridum</name>
    <dbReference type="NCBI Taxonomy" id="34290"/>
    <lineage>
        <taxon>Eukaryota</taxon>
        <taxon>Viridiplantae</taxon>
        <taxon>Streptophyta</taxon>
        <taxon>Embryophyta</taxon>
        <taxon>Tracheophyta</taxon>
        <taxon>Spermatophyta</taxon>
        <taxon>Magnoliopsida</taxon>
        <taxon>eudicotyledons</taxon>
        <taxon>Gunneridae</taxon>
        <taxon>Pentapetalae</taxon>
        <taxon>rosids</taxon>
        <taxon>malvids</taxon>
        <taxon>Malvales</taxon>
        <taxon>Malvaceae</taxon>
        <taxon>Malvoideae</taxon>
        <taxon>Gossypium</taxon>
    </lineage>
</organism>
<sequence>MEDELAQLSINEEEKDAIHIQIDPGSERGKDPLQVPLVLIPFWVQTHDVPIGLFSENLATQLGNFLGNFLEYDVLNLGKENSNFMRIRVQFDIRLGHSDSFCEAKMNLRVEIVEMGWDLFIRAQSRRDLTMNSVWLREEDDGDMGGIGKENRGFRWASRRWDGK</sequence>
<evidence type="ECO:0000313" key="2">
    <source>
        <dbReference type="Proteomes" id="UP000593577"/>
    </source>
</evidence>
<dbReference type="EMBL" id="JABFAA010000005">
    <property type="protein sequence ID" value="MBA0682385.1"/>
    <property type="molecule type" value="Genomic_DNA"/>
</dbReference>
<proteinExistence type="predicted"/>
<reference evidence="1 2" key="1">
    <citation type="journal article" date="2019" name="Genome Biol. Evol.">
        <title>Insights into the evolution of the New World diploid cottons (Gossypium, subgenus Houzingenia) based on genome sequencing.</title>
        <authorList>
            <person name="Grover C.E."/>
            <person name="Arick M.A. 2nd"/>
            <person name="Thrash A."/>
            <person name="Conover J.L."/>
            <person name="Sanders W.S."/>
            <person name="Peterson D.G."/>
            <person name="Frelichowski J.E."/>
            <person name="Scheffler J.A."/>
            <person name="Scheffler B.E."/>
            <person name="Wendel J.F."/>
        </authorList>
    </citation>
    <scope>NUCLEOTIDE SEQUENCE [LARGE SCALE GENOMIC DNA]</scope>
    <source>
        <strain evidence="1">185</strain>
        <tissue evidence="1">Leaf</tissue>
    </source>
</reference>
<evidence type="ECO:0000313" key="1">
    <source>
        <dbReference type="EMBL" id="MBA0682385.1"/>
    </source>
</evidence>